<dbReference type="GO" id="GO:0005739">
    <property type="term" value="C:mitochondrion"/>
    <property type="evidence" value="ECO:0000318"/>
    <property type="project" value="GO_Central"/>
</dbReference>
<dbReference type="HAMAP" id="MF_00472">
    <property type="entry name" value="UbiG"/>
    <property type="match status" value="1"/>
</dbReference>
<reference evidence="7 8" key="1">
    <citation type="submission" date="2009-12" db="EMBL/GenBank/DDBJ databases">
        <title>The Genome Sequence of Anolis carolinensis (Green Anole Lizard).</title>
        <authorList>
            <consortium name="The Genome Sequencing Platform"/>
            <person name="Di Palma F."/>
            <person name="Alfoldi J."/>
            <person name="Heiman D."/>
            <person name="Young S."/>
            <person name="Grabherr M."/>
            <person name="Johnson J."/>
            <person name="Lander E.S."/>
            <person name="Lindblad-Toh K."/>
        </authorList>
    </citation>
    <scope>NUCLEOTIDE SEQUENCE [LARGE SCALE GENOMIC DNA]</scope>
    <source>
        <strain evidence="7 8">JBL SC #1</strain>
    </source>
</reference>
<comment type="catalytic activity">
    <reaction evidence="5">
        <text>a 3-demethylubiquinone + S-adenosyl-L-methionine = a ubiquinone + S-adenosyl-L-homocysteine</text>
        <dbReference type="Rhea" id="RHEA:81215"/>
        <dbReference type="Rhea" id="RHEA-COMP:9565"/>
        <dbReference type="Rhea" id="RHEA-COMP:19654"/>
        <dbReference type="ChEBI" id="CHEBI:16389"/>
        <dbReference type="ChEBI" id="CHEBI:57856"/>
        <dbReference type="ChEBI" id="CHEBI:59789"/>
        <dbReference type="ChEBI" id="CHEBI:231825"/>
    </reaction>
</comment>
<gene>
    <name evidence="5 7" type="primary">COQ3</name>
</gene>
<keyword evidence="5" id="KW-0999">Mitochondrion inner membrane</keyword>
<dbReference type="EC" id="2.1.1.64" evidence="5"/>
<dbReference type="NCBIfam" id="TIGR01983">
    <property type="entry name" value="UbiG"/>
    <property type="match status" value="1"/>
</dbReference>
<dbReference type="SUPFAM" id="SSF53335">
    <property type="entry name" value="S-adenosyl-L-methionine-dependent methyltransferases"/>
    <property type="match status" value="1"/>
</dbReference>
<dbReference type="PANTHER" id="PTHR43464">
    <property type="entry name" value="METHYLTRANSFERASE"/>
    <property type="match status" value="1"/>
</dbReference>
<dbReference type="eggNOG" id="KOG1270">
    <property type="taxonomic scope" value="Eukaryota"/>
</dbReference>
<dbReference type="UniPathway" id="UPA00232"/>
<dbReference type="InParanoid" id="G1KK62"/>
<dbReference type="RefSeq" id="XP_003215562.2">
    <property type="nucleotide sequence ID" value="XM_003215514.4"/>
</dbReference>
<comment type="subcellular location">
    <subcellularLocation>
        <location evidence="5">Mitochondrion inner membrane</location>
        <topology evidence="5">Peripheral membrane protein</topology>
        <orientation evidence="5">Matrix side</orientation>
    </subcellularLocation>
</comment>
<dbReference type="AlphaFoldDB" id="G1KK62"/>
<sequence>MAGKWGSCGRALNSPWPSLLRNCYGQPSQMVHGQFLRKCDIKLKCRTLAGLPEVRNKVSFAKQRFSTWQSTVDPKEMKKFQLLAHKWWDEQGQYAALHSMNDIRVPFIRDSALNLRNDPHLGSPLSGMKILDVGCGGGLLTEPLGRLGASVTGIDPLEDNIRTAEVHAAFDPDLAKRIQYKSCALEDIVEEASEQFDIVVASEVVEHVADVETFLKCCGDVLKPEGSLFITTINKTQLSYIFGILVAERVLGIVPAGTHEWEKFIAPEEVERLLESNGFSVKTVRGMLYNPLFGSWSWIENTSINYALHAVKSSTQEHLDPHEASQDVEKEESQTEAGVRTAG</sequence>
<dbReference type="PANTHER" id="PTHR43464:SF19">
    <property type="entry name" value="UBIQUINONE BIOSYNTHESIS O-METHYLTRANSFERASE, MITOCHONDRIAL"/>
    <property type="match status" value="1"/>
</dbReference>
<name>G1KK62_ANOCA</name>
<keyword evidence="8" id="KW-1185">Reference proteome</keyword>
<keyword evidence="4 5" id="KW-0949">S-adenosyl-L-methionine</keyword>
<comment type="pathway">
    <text evidence="5">Cofactor biosynthesis; ubiquinone biosynthesis.</text>
</comment>
<feature type="binding site" evidence="5">
    <location>
        <position position="202"/>
    </location>
    <ligand>
        <name>S-adenosyl-L-methionine</name>
        <dbReference type="ChEBI" id="CHEBI:59789"/>
    </ligand>
</feature>
<keyword evidence="5" id="KW-0496">Mitochondrion</keyword>
<dbReference type="CDD" id="cd02440">
    <property type="entry name" value="AdoMet_MTases"/>
    <property type="match status" value="1"/>
</dbReference>
<evidence type="ECO:0000256" key="2">
    <source>
        <dbReference type="ARBA" id="ARBA00022679"/>
    </source>
</evidence>
<keyword evidence="3 5" id="KW-0831">Ubiquinone biosynthesis</keyword>
<keyword evidence="1 5" id="KW-0489">Methyltransferase</keyword>
<dbReference type="GO" id="GO:0110142">
    <property type="term" value="C:ubiquinone biosynthesis complex"/>
    <property type="evidence" value="ECO:0007669"/>
    <property type="project" value="Ensembl"/>
</dbReference>
<dbReference type="Pfam" id="PF13489">
    <property type="entry name" value="Methyltransf_23"/>
    <property type="match status" value="1"/>
</dbReference>
<feature type="binding site" evidence="5">
    <location>
        <position position="206"/>
    </location>
    <ligand>
        <name>Mg(2+)</name>
        <dbReference type="ChEBI" id="CHEBI:18420"/>
    </ligand>
</feature>
<feature type="binding site" evidence="5">
    <location>
        <position position="207"/>
    </location>
    <ligand>
        <name>Mg(2+)</name>
        <dbReference type="ChEBI" id="CHEBI:18420"/>
    </ligand>
</feature>
<dbReference type="GO" id="GO:0010420">
    <property type="term" value="F:polyprenyldihydroxybenzoate methyltransferase activity"/>
    <property type="evidence" value="ECO:0000318"/>
    <property type="project" value="GO_Central"/>
</dbReference>
<dbReference type="GO" id="GO:0031314">
    <property type="term" value="C:extrinsic component of mitochondrial inner membrane"/>
    <property type="evidence" value="ECO:0007669"/>
    <property type="project" value="UniProtKB-UniRule"/>
</dbReference>
<dbReference type="Proteomes" id="UP000001646">
    <property type="component" value="Chromosome 1"/>
</dbReference>
<dbReference type="GO" id="GO:0061542">
    <property type="term" value="F:3-demethylubiquinol 3-O-methyltransferase activity"/>
    <property type="evidence" value="ECO:0000318"/>
    <property type="project" value="GO_Central"/>
</dbReference>
<dbReference type="GO" id="GO:0006071">
    <property type="term" value="P:glycerol metabolic process"/>
    <property type="evidence" value="ECO:0007669"/>
    <property type="project" value="Ensembl"/>
</dbReference>
<keyword evidence="5" id="KW-0460">Magnesium</keyword>
<comment type="catalytic activity">
    <reaction evidence="5">
        <text>a 3,4-dihydroxy-5-(all-trans-polyprenyl)benzoate + S-adenosyl-L-methionine = a 4-hydroxy-3-methoxy-5-(all-trans-polyprenyl)benzoate + S-adenosyl-L-homocysteine + H(+)</text>
        <dbReference type="Rhea" id="RHEA:44452"/>
        <dbReference type="Rhea" id="RHEA-COMP:10930"/>
        <dbReference type="Rhea" id="RHEA-COMP:10931"/>
        <dbReference type="ChEBI" id="CHEBI:15378"/>
        <dbReference type="ChEBI" id="CHEBI:57856"/>
        <dbReference type="ChEBI" id="CHEBI:59789"/>
        <dbReference type="ChEBI" id="CHEBI:64694"/>
        <dbReference type="ChEBI" id="CHEBI:84443"/>
        <dbReference type="EC" id="2.1.1.114"/>
    </reaction>
</comment>
<evidence type="ECO:0000256" key="6">
    <source>
        <dbReference type="SAM" id="MobiDB-lite"/>
    </source>
</evidence>
<dbReference type="EC" id="2.1.1.-" evidence="5"/>
<organism evidence="7 8">
    <name type="scientific">Anolis carolinensis</name>
    <name type="common">Green anole</name>
    <name type="synonym">American chameleon</name>
    <dbReference type="NCBI Taxonomy" id="28377"/>
    <lineage>
        <taxon>Eukaryota</taxon>
        <taxon>Metazoa</taxon>
        <taxon>Chordata</taxon>
        <taxon>Craniata</taxon>
        <taxon>Vertebrata</taxon>
        <taxon>Euteleostomi</taxon>
        <taxon>Lepidosauria</taxon>
        <taxon>Squamata</taxon>
        <taxon>Bifurcata</taxon>
        <taxon>Unidentata</taxon>
        <taxon>Episquamata</taxon>
        <taxon>Toxicofera</taxon>
        <taxon>Iguania</taxon>
        <taxon>Dactyloidae</taxon>
        <taxon>Anolis</taxon>
    </lineage>
</organism>
<proteinExistence type="inferred from homology"/>
<dbReference type="GeneTree" id="ENSGT00390000007284"/>
<dbReference type="GeneID" id="100552641"/>
<evidence type="ECO:0000256" key="5">
    <source>
        <dbReference type="HAMAP-Rule" id="MF_03190"/>
    </source>
</evidence>
<evidence type="ECO:0000313" key="8">
    <source>
        <dbReference type="Proteomes" id="UP000001646"/>
    </source>
</evidence>
<dbReference type="Bgee" id="ENSACAG00000010498">
    <property type="expression patterns" value="Expressed in dewlap and 13 other cell types or tissues"/>
</dbReference>
<comment type="cofactor">
    <cofactor evidence="5">
        <name>Mg(2+)</name>
        <dbReference type="ChEBI" id="CHEBI:18420"/>
    </cofactor>
</comment>
<keyword evidence="5" id="KW-0479">Metal-binding</keyword>
<dbReference type="InterPro" id="IPR010233">
    <property type="entry name" value="UbiG_MeTrfase"/>
</dbReference>
<dbReference type="Ensembl" id="ENSACAT00000010513.3">
    <property type="protein sequence ID" value="ENSACAP00000010301.3"/>
    <property type="gene ID" value="ENSACAG00000010498.3"/>
</dbReference>
<feature type="binding site" evidence="5">
    <location>
        <position position="134"/>
    </location>
    <ligand>
        <name>S-adenosyl-L-methionine</name>
        <dbReference type="ChEBI" id="CHEBI:59789"/>
    </ligand>
</feature>
<dbReference type="GO" id="GO:0005759">
    <property type="term" value="C:mitochondrial matrix"/>
    <property type="evidence" value="ECO:0007669"/>
    <property type="project" value="Ensembl"/>
</dbReference>
<evidence type="ECO:0000313" key="7">
    <source>
        <dbReference type="Ensembl" id="ENSACAP00000010301.3"/>
    </source>
</evidence>
<evidence type="ECO:0000256" key="3">
    <source>
        <dbReference type="ARBA" id="ARBA00022688"/>
    </source>
</evidence>
<accession>G1KK62</accession>
<feature type="binding site" evidence="5">
    <location>
        <position position="155"/>
    </location>
    <ligand>
        <name>S-adenosyl-L-methionine</name>
        <dbReference type="ChEBI" id="CHEBI:59789"/>
    </ligand>
</feature>
<keyword evidence="5" id="KW-0472">Membrane</keyword>
<comment type="function">
    <text evidence="5">O-methyltransferase required for two non-consecutive steps during ubiquinone biosynthesis. Catalyzes the 2 O-methylation of 3,4-dihydroxy-5-(all-trans-polyprenyl)benzoic acid into 4-hydroxy-3-methoxy-5-(all-trans-polyprenyl)benzoic acid. Also catalyzes the last step of ubiquinone biosynthesis by mediating methylation of 3-demethylubiquinone into ubiquinone. Also able to mediate the methylation of 3-demethylubiquinol into ubiquinol.</text>
</comment>
<feature type="region of interest" description="Disordered" evidence="6">
    <location>
        <begin position="318"/>
        <end position="343"/>
    </location>
</feature>
<comment type="subunit">
    <text evidence="5">Component of a multi-subunit COQ enzyme complex, composed of at least COQ3, COQ4, COQ5, COQ6, COQ7 and COQ9.</text>
</comment>
<keyword evidence="2 5" id="KW-0808">Transferase</keyword>
<dbReference type="GO" id="GO:0046872">
    <property type="term" value="F:metal ion binding"/>
    <property type="evidence" value="ECO:0007669"/>
    <property type="project" value="UniProtKB-KW"/>
</dbReference>
<reference evidence="7" key="2">
    <citation type="submission" date="2025-08" db="UniProtKB">
        <authorList>
            <consortium name="Ensembl"/>
        </authorList>
    </citation>
    <scope>IDENTIFICATION</scope>
</reference>
<protein>
    <recommendedName>
        <fullName evidence="5">Ubiquinone biosynthesis O-methyltransferase, mitochondrial</fullName>
    </recommendedName>
    <alternativeName>
        <fullName evidence="5">3-demethylubiquinol 3-O-methyltransferase</fullName>
        <ecNumber evidence="5">2.1.1.64</ecNumber>
    </alternativeName>
    <alternativeName>
        <fullName evidence="5">3-demethylubiquinone 3-O-methyltransferase</fullName>
        <ecNumber evidence="5">2.1.1.-</ecNumber>
    </alternativeName>
    <alternativeName>
        <fullName evidence="5">Polyprenyldihydroxybenzoate methyltransferase</fullName>
        <ecNumber evidence="5">2.1.1.114</ecNumber>
    </alternativeName>
</protein>
<comment type="similarity">
    <text evidence="5">Belongs to the class I-like SAM-binding methyltransferase superfamily. UbiG/COQ3 family.</text>
</comment>
<reference evidence="7" key="3">
    <citation type="submission" date="2025-09" db="UniProtKB">
        <authorList>
            <consortium name="Ensembl"/>
        </authorList>
    </citation>
    <scope>IDENTIFICATION</scope>
</reference>
<feature type="binding site" evidence="5">
    <location>
        <position position="104"/>
    </location>
    <ligand>
        <name>S-adenosyl-L-methionine</name>
        <dbReference type="ChEBI" id="CHEBI:59789"/>
    </ligand>
</feature>
<dbReference type="KEGG" id="acs:100552641"/>
<dbReference type="Gene3D" id="3.40.50.150">
    <property type="entry name" value="Vaccinia Virus protein VP39"/>
    <property type="match status" value="1"/>
</dbReference>
<dbReference type="HOGENOM" id="CLU_042432_0_1_1"/>
<evidence type="ECO:0000256" key="1">
    <source>
        <dbReference type="ARBA" id="ARBA00022603"/>
    </source>
</evidence>
<dbReference type="GO" id="GO:0006744">
    <property type="term" value="P:ubiquinone biosynthetic process"/>
    <property type="evidence" value="ECO:0000318"/>
    <property type="project" value="GO_Central"/>
</dbReference>
<evidence type="ECO:0000256" key="4">
    <source>
        <dbReference type="ARBA" id="ARBA00022691"/>
    </source>
</evidence>
<dbReference type="CTD" id="51805"/>
<comment type="catalytic activity">
    <reaction evidence="5">
        <text>a 3-demethylubiquinol + S-adenosyl-L-methionine = a ubiquinol + S-adenosyl-L-homocysteine + H(+)</text>
        <dbReference type="Rhea" id="RHEA:44380"/>
        <dbReference type="Rhea" id="RHEA-COMP:9566"/>
        <dbReference type="Rhea" id="RHEA-COMP:10914"/>
        <dbReference type="ChEBI" id="CHEBI:15378"/>
        <dbReference type="ChEBI" id="CHEBI:17976"/>
        <dbReference type="ChEBI" id="CHEBI:57856"/>
        <dbReference type="ChEBI" id="CHEBI:59789"/>
        <dbReference type="ChEBI" id="CHEBI:84422"/>
        <dbReference type="EC" id="2.1.1.64"/>
    </reaction>
</comment>
<dbReference type="EC" id="2.1.1.114" evidence="5"/>
<dbReference type="GO" id="GO:0032259">
    <property type="term" value="P:methylation"/>
    <property type="evidence" value="ECO:0007669"/>
    <property type="project" value="UniProtKB-KW"/>
</dbReference>
<dbReference type="GO" id="GO:0120537">
    <property type="term" value="F:3-demethylubiquinone 3-O-methyltransferase activity"/>
    <property type="evidence" value="ECO:0007669"/>
    <property type="project" value="Ensembl"/>
</dbReference>
<dbReference type="STRING" id="28377.ENSACAP00000010301"/>
<dbReference type="InterPro" id="IPR029063">
    <property type="entry name" value="SAM-dependent_MTases_sf"/>
</dbReference>
<feature type="compositionally biased region" description="Basic and acidic residues" evidence="6">
    <location>
        <begin position="318"/>
        <end position="333"/>
    </location>
</feature>
<feature type="binding site" evidence="5">
    <location>
        <position position="203"/>
    </location>
    <ligand>
        <name>Mg(2+)</name>
        <dbReference type="ChEBI" id="CHEBI:18420"/>
    </ligand>
</feature>
<dbReference type="OrthoDB" id="3265906at2759"/>